<sequence length="1750" mass="184049">MNQYYFRKQAFQGLKHEALKGCSRPTRFFSLLLLALCFGFMPNANAQQTPQFAKDASTSTNSMPFNSNGAKRLQNFYYANELVSTSATVPGNAHSGMITRIYYKAQNAGIGTYLDLKVKMGQTTANSFPGTAGNTFFTNLTTVFASASHTFGSSAADEWVPLDLTTPFLYDAGKPLIIEVQMTGRVGTAGFTVRTSSSPSNMPQRRVYNNTSSTALTSPTGSADRTWPDFGIDVTATAPCTTPPTAGTAVASVPFVCPNTNFQLSMDGADVGTDITYQWQSSTDGTNWTNIPNATGSIFTTTQQNTTFYRAQTICSSISSPSNAVTVVTNPSPMSGTYTVNKNAPFSPTGNYQSLNDLVQDLTCRGASGPVTVNVVAGSGPYNEQVVITNITGINATNPLVFNGNGNAVTFEPTSANRSIFRLDSADYVTINNFELTTTGTYGWVIQLSNGADHNVISNNIINSSATTTTETSGTGIVFSSSNTELKTGNNGNHNVIIGNTITGGYKSIHLASAVTAAGNNQIKNNIMKDFYATGILLDAAQNTLVEGNDLSRVTRTTANYTFCGIELKGNSAGNIIAKNRLHNTHDTISSTTSGYVYMIYLNSTDAAAGSENIIKNNLIYNIKSLVAIYGIYNLGSDGAYFYNNTVVLDANTTKEVRGFAQSTSATNIKFNNNLIYLGGSGAGARHALYLNTAASSIAADHNVYYIDPALANKTLAYYSVAYATLADWQTANSGAFDQHALFADPMFDNPATGNYAPTNSMLNNAAAALTEVTDDITGAPRSTTPDPGAYEFVPVGFDAGIVALVTPVSPAAPASQQAIQVSIKNYGATILTSMVINWSVDGVAQTPFNWTGSLAGGQISAPVTVGNFTFASGAYNLEFCTASPNNATDSNTSNDCFTTTMYACAPLAGTYTIDQNSPVSATNFQSVTAAAESLNNCGISGPVVFNVTAASGPYIGQVQFQTIGGASAANTVTFNGNGNTISFKATANDRQVIKLDGTDFVTISDFTIAATDSTYGWGIHLMNGADNNVFSNNTINVTATNTTADAAVGIVFSNANTAVSIAGNTGNNNVISGNTISGGYKGIHLNSDLTAPGNNQIINNNIRDFYYDGIRLNAAKGTLVEGNDISRPTLTIVNTFTAIAVAGNSQQTVISKNRIHNSHGGTSNSTTDAYGISVSSSDAPVGSENIIKNNLMYNINNIDVVYGIYNVGSDGMHVFHNTFDLSNPSSTGTVRGFYQVNDATNIKFVNNIVNIASSASGNKYGVNFNTPTSTIISNNNVINVPVGITGRYGTNDFLTMAAWTGANSNAYDQNSVSTNPMFINPAAGNYIPNAVGVDNIGQPLANVTDDIDGAPRSATTPDAGAFEFSVPVDNVGIVAISGPAANCGLSSQESITVTIKNFGTSVQTSIPVTYSLNGVVMATETFTGTLAYNATANYTFAAKADLSVAGPYTIVASTMLTGDNTPSNDSDTLKIANSLMPNATVNIDFETVANGLDAMRKVVNARANVKEDTAASFGAASTKGMIMDGVDHASWTIPTGANNPWSTNMDNFSGVYMCLQPKIGSVDDSLILTFDLKQLYKTASANTNFRVTVNGQQIGNTYNPPFGGYGAGGATWSHVKINLTAFLNQPTIQIGLESNVKEPFAKGTGTANLIDNINVQHYRITTGVKEALAANAIKVYPNPNNGTFSVTLNGLTQGATLAVYNLAGQLIATENVKAGQQEANMNLKGLAAGTYLLKVTSDNKVNVTRLIVQ</sequence>
<dbReference type="Gene3D" id="2.160.20.10">
    <property type="entry name" value="Single-stranded right-handed beta-helix, Pectin lyase-like"/>
    <property type="match status" value="2"/>
</dbReference>
<dbReference type="InterPro" id="IPR012334">
    <property type="entry name" value="Pectin_lyas_fold"/>
</dbReference>
<evidence type="ECO:0000256" key="2">
    <source>
        <dbReference type="SAM" id="SignalP"/>
    </source>
</evidence>
<evidence type="ECO:0000313" key="6">
    <source>
        <dbReference type="Proteomes" id="UP001596161"/>
    </source>
</evidence>
<dbReference type="Pfam" id="PF13229">
    <property type="entry name" value="Beta_helix"/>
    <property type="match status" value="2"/>
</dbReference>
<feature type="compositionally biased region" description="Polar residues" evidence="1">
    <location>
        <begin position="193"/>
        <end position="222"/>
    </location>
</feature>
<name>A0ABW0E717_9BACT</name>
<dbReference type="Gene3D" id="2.60.40.10">
    <property type="entry name" value="Immunoglobulins"/>
    <property type="match status" value="2"/>
</dbReference>
<dbReference type="InterPro" id="IPR011050">
    <property type="entry name" value="Pectin_lyase_fold/virulence"/>
</dbReference>
<protein>
    <submittedName>
        <fullName evidence="5">Beta strand repeat-containing protein</fullName>
    </submittedName>
</protein>
<evidence type="ECO:0000256" key="1">
    <source>
        <dbReference type="SAM" id="MobiDB-lite"/>
    </source>
</evidence>
<dbReference type="RefSeq" id="WP_378015672.1">
    <property type="nucleotide sequence ID" value="NZ_JBHSKT010000001.1"/>
</dbReference>
<feature type="domain" description="Secretion system C-terminal sorting" evidence="4">
    <location>
        <begin position="1676"/>
        <end position="1749"/>
    </location>
</feature>
<dbReference type="SUPFAM" id="SSF51126">
    <property type="entry name" value="Pectin lyase-like"/>
    <property type="match status" value="3"/>
</dbReference>
<dbReference type="NCBIfam" id="TIGR04183">
    <property type="entry name" value="Por_Secre_tail"/>
    <property type="match status" value="1"/>
</dbReference>
<dbReference type="SMART" id="SM00710">
    <property type="entry name" value="PbH1"/>
    <property type="match status" value="16"/>
</dbReference>
<accession>A0ABW0E717</accession>
<feature type="domain" description="Right handed beta helix" evidence="3">
    <location>
        <begin position="491"/>
        <end position="647"/>
    </location>
</feature>
<dbReference type="Proteomes" id="UP001596161">
    <property type="component" value="Unassembled WGS sequence"/>
</dbReference>
<dbReference type="InterPro" id="IPR039448">
    <property type="entry name" value="Beta_helix"/>
</dbReference>
<dbReference type="InterPro" id="IPR006626">
    <property type="entry name" value="PbH1"/>
</dbReference>
<feature type="chain" id="PRO_5045967334" evidence="2">
    <location>
        <begin position="47"/>
        <end position="1750"/>
    </location>
</feature>
<gene>
    <name evidence="5" type="ORF">ACFPIB_01640</name>
</gene>
<dbReference type="Gene3D" id="2.60.40.2700">
    <property type="match status" value="1"/>
</dbReference>
<dbReference type="Pfam" id="PF18962">
    <property type="entry name" value="Por_Secre_tail"/>
    <property type="match status" value="1"/>
</dbReference>
<feature type="domain" description="Right handed beta helix" evidence="3">
    <location>
        <begin position="1055"/>
        <end position="1220"/>
    </location>
</feature>
<keyword evidence="6" id="KW-1185">Reference proteome</keyword>
<evidence type="ECO:0000259" key="3">
    <source>
        <dbReference type="Pfam" id="PF13229"/>
    </source>
</evidence>
<keyword evidence="2" id="KW-0732">Signal</keyword>
<evidence type="ECO:0000259" key="4">
    <source>
        <dbReference type="Pfam" id="PF18962"/>
    </source>
</evidence>
<dbReference type="EMBL" id="JBHSKT010000001">
    <property type="protein sequence ID" value="MFC5269293.1"/>
    <property type="molecule type" value="Genomic_DNA"/>
</dbReference>
<dbReference type="InterPro" id="IPR026444">
    <property type="entry name" value="Secre_tail"/>
</dbReference>
<evidence type="ECO:0000313" key="5">
    <source>
        <dbReference type="EMBL" id="MFC5269293.1"/>
    </source>
</evidence>
<feature type="region of interest" description="Disordered" evidence="1">
    <location>
        <begin position="191"/>
        <end position="222"/>
    </location>
</feature>
<proteinExistence type="predicted"/>
<dbReference type="InterPro" id="IPR013783">
    <property type="entry name" value="Ig-like_fold"/>
</dbReference>
<comment type="caution">
    <text evidence="5">The sequence shown here is derived from an EMBL/GenBank/DDBJ whole genome shotgun (WGS) entry which is preliminary data.</text>
</comment>
<feature type="signal peptide" evidence="2">
    <location>
        <begin position="1"/>
        <end position="46"/>
    </location>
</feature>
<organism evidence="5 6">
    <name type="scientific">Adhaeribacter terreus</name>
    <dbReference type="NCBI Taxonomy" id="529703"/>
    <lineage>
        <taxon>Bacteria</taxon>
        <taxon>Pseudomonadati</taxon>
        <taxon>Bacteroidota</taxon>
        <taxon>Cytophagia</taxon>
        <taxon>Cytophagales</taxon>
        <taxon>Hymenobacteraceae</taxon>
        <taxon>Adhaeribacter</taxon>
    </lineage>
</organism>
<reference evidence="6" key="1">
    <citation type="journal article" date="2019" name="Int. J. Syst. Evol. Microbiol.">
        <title>The Global Catalogue of Microorganisms (GCM) 10K type strain sequencing project: providing services to taxonomists for standard genome sequencing and annotation.</title>
        <authorList>
            <consortium name="The Broad Institute Genomics Platform"/>
            <consortium name="The Broad Institute Genome Sequencing Center for Infectious Disease"/>
            <person name="Wu L."/>
            <person name="Ma J."/>
        </authorList>
    </citation>
    <scope>NUCLEOTIDE SEQUENCE [LARGE SCALE GENOMIC DNA]</scope>
    <source>
        <strain evidence="6">KACC 12602</strain>
    </source>
</reference>